<dbReference type="PANTHER" id="PTHR31712:SF0">
    <property type="entry name" value="DIETARY RESTRICTION OVER EXPRESSED-RELATED"/>
    <property type="match status" value="1"/>
</dbReference>
<dbReference type="Proteomes" id="UP000008068">
    <property type="component" value="Unassembled WGS sequence"/>
</dbReference>
<dbReference type="EMBL" id="GL379902">
    <property type="protein sequence ID" value="EGT33091.1"/>
    <property type="molecule type" value="Genomic_DNA"/>
</dbReference>
<dbReference type="InterPro" id="IPR035291">
    <property type="entry name" value="DUF5354"/>
</dbReference>
<evidence type="ECO:0000313" key="2">
    <source>
        <dbReference type="Proteomes" id="UP000008068"/>
    </source>
</evidence>
<reference evidence="2" key="1">
    <citation type="submission" date="2011-07" db="EMBL/GenBank/DDBJ databases">
        <authorList>
            <consortium name="Caenorhabditis brenneri Sequencing and Analysis Consortium"/>
            <person name="Wilson R.K."/>
        </authorList>
    </citation>
    <scope>NUCLEOTIDE SEQUENCE [LARGE SCALE GENOMIC DNA]</scope>
    <source>
        <strain evidence="2">PB2801</strain>
    </source>
</reference>
<accession>G0NKR6</accession>
<sequence>MVTVCGNRMGHETQSRITKTHYQQLYASEPIYELCIYMSALKNFSNFHVSEMDLDDCTNVMYICADPIPRIAMLNVCFQQVSLCSFTQLNTHHKPASVVCGMQSPKGFTTFLYFKKLPIPEVAF</sequence>
<gene>
    <name evidence="1" type="ORF">CAEBREN_16466</name>
</gene>
<protein>
    <submittedName>
        <fullName evidence="1">Uncharacterized protein</fullName>
    </submittedName>
</protein>
<dbReference type="HOGENOM" id="CLU_2005899_0_0_1"/>
<evidence type="ECO:0000313" key="1">
    <source>
        <dbReference type="EMBL" id="EGT33091.1"/>
    </source>
</evidence>
<dbReference type="PANTHER" id="PTHR31712">
    <property type="entry name" value="DIETARY RESTRICTION OVER EXPRESSED"/>
    <property type="match status" value="1"/>
</dbReference>
<dbReference type="Pfam" id="PF17305">
    <property type="entry name" value="DUF5354"/>
    <property type="match status" value="1"/>
</dbReference>
<proteinExistence type="predicted"/>
<dbReference type="AlphaFoldDB" id="G0NKR6"/>
<keyword evidence="2" id="KW-1185">Reference proteome</keyword>
<organism evidence="2">
    <name type="scientific">Caenorhabditis brenneri</name>
    <name type="common">Nematode worm</name>
    <dbReference type="NCBI Taxonomy" id="135651"/>
    <lineage>
        <taxon>Eukaryota</taxon>
        <taxon>Metazoa</taxon>
        <taxon>Ecdysozoa</taxon>
        <taxon>Nematoda</taxon>
        <taxon>Chromadorea</taxon>
        <taxon>Rhabditida</taxon>
        <taxon>Rhabditina</taxon>
        <taxon>Rhabditomorpha</taxon>
        <taxon>Rhabditoidea</taxon>
        <taxon>Rhabditidae</taxon>
        <taxon>Peloderinae</taxon>
        <taxon>Caenorhabditis</taxon>
    </lineage>
</organism>
<name>G0NKR6_CAEBE</name>
<dbReference type="InParanoid" id="G0NKR6"/>